<evidence type="ECO:0000256" key="6">
    <source>
        <dbReference type="SAM" id="Phobius"/>
    </source>
</evidence>
<feature type="transmembrane region" description="Helical" evidence="6">
    <location>
        <begin position="173"/>
        <end position="193"/>
    </location>
</feature>
<name>A0A086TC72_HAPC1</name>
<dbReference type="Pfam" id="PF00955">
    <property type="entry name" value="HCO3_cotransp"/>
    <property type="match status" value="1"/>
</dbReference>
<proteinExistence type="predicted"/>
<dbReference type="AlphaFoldDB" id="A0A086TC72"/>
<dbReference type="PANTHER" id="PTHR11453">
    <property type="entry name" value="ANION EXCHANGE PROTEIN"/>
    <property type="match status" value="1"/>
</dbReference>
<feature type="region of interest" description="Disordered" evidence="5">
    <location>
        <begin position="575"/>
        <end position="599"/>
    </location>
</feature>
<accession>A0A086TC72</accession>
<reference evidence="9" key="1">
    <citation type="journal article" date="2014" name="Genome Announc.">
        <title>Genome sequence and annotation of Acremonium chrysogenum, producer of the beta-lactam antibiotic cephalosporin C.</title>
        <authorList>
            <person name="Terfehr D."/>
            <person name="Dahlmann T.A."/>
            <person name="Specht T."/>
            <person name="Zadra I."/>
            <person name="Kuernsteiner H."/>
            <person name="Kueck U."/>
        </authorList>
    </citation>
    <scope>NUCLEOTIDE SEQUENCE [LARGE SCALE GENOMIC DNA]</scope>
    <source>
        <strain evidence="9">ATCC 11550 / CBS 779.69 / DSM 880 / IAM 14645 / JCM 23072 / IMI 49137</strain>
    </source>
</reference>
<organism evidence="8 9">
    <name type="scientific">Hapsidospora chrysogenum (strain ATCC 11550 / CBS 779.69 / DSM 880 / IAM 14645 / JCM 23072 / IMI 49137)</name>
    <name type="common">Acremonium chrysogenum</name>
    <dbReference type="NCBI Taxonomy" id="857340"/>
    <lineage>
        <taxon>Eukaryota</taxon>
        <taxon>Fungi</taxon>
        <taxon>Dikarya</taxon>
        <taxon>Ascomycota</taxon>
        <taxon>Pezizomycotina</taxon>
        <taxon>Sordariomycetes</taxon>
        <taxon>Hypocreomycetidae</taxon>
        <taxon>Hypocreales</taxon>
        <taxon>Bionectriaceae</taxon>
        <taxon>Hapsidospora</taxon>
    </lineage>
</organism>
<evidence type="ECO:0000256" key="3">
    <source>
        <dbReference type="ARBA" id="ARBA00022989"/>
    </source>
</evidence>
<dbReference type="EMBL" id="JPKY01000014">
    <property type="protein sequence ID" value="KFH46954.1"/>
    <property type="molecule type" value="Genomic_DNA"/>
</dbReference>
<feature type="compositionally biased region" description="Basic and acidic residues" evidence="5">
    <location>
        <begin position="575"/>
        <end position="585"/>
    </location>
</feature>
<dbReference type="STRING" id="857340.A0A086TC72"/>
<gene>
    <name evidence="8" type="ORF">ACRE_021890</name>
</gene>
<keyword evidence="2 6" id="KW-0812">Transmembrane</keyword>
<protein>
    <submittedName>
        <fullName evidence="8">Putative transporter-like protein</fullName>
    </submittedName>
</protein>
<feature type="transmembrane region" description="Helical" evidence="6">
    <location>
        <begin position="205"/>
        <end position="224"/>
    </location>
</feature>
<keyword evidence="4 6" id="KW-0472">Membrane</keyword>
<dbReference type="HOGENOM" id="CLU_002289_7_2_1"/>
<feature type="transmembrane region" description="Helical" evidence="6">
    <location>
        <begin position="331"/>
        <end position="350"/>
    </location>
</feature>
<evidence type="ECO:0000256" key="5">
    <source>
        <dbReference type="SAM" id="MobiDB-lite"/>
    </source>
</evidence>
<feature type="transmembrane region" description="Helical" evidence="6">
    <location>
        <begin position="471"/>
        <end position="489"/>
    </location>
</feature>
<evidence type="ECO:0000256" key="2">
    <source>
        <dbReference type="ARBA" id="ARBA00022692"/>
    </source>
</evidence>
<dbReference type="InterPro" id="IPR003020">
    <property type="entry name" value="HCO3_transpt_euk"/>
</dbReference>
<sequence>MTTASGADGAANRIPADISPVGSISRRSGRDVASDDPGADRLPDQQDVIPRQGKLNAYFGPGGLLRPFRLFRQDWINLKGRWVSDWTVFNQQVVASAVYIFFTNILPGLTFASDLYSLTGKSWGTIEIVFSTGLCGIIFATLSAQPLTILGVTGPFSVLAENVYELSERQFNVPFLPVMAWTLIHSGWMHYLLAIFNAHDWTMKYVTHFSADIFSLLNSVIYFHKAAMELKRTYERTTLAAFLYAIIGAVGTCLVAIFLSTANRWAPLFHRYIRLGLTEYAAAISIILWIGIPYIGELKSLDHIRLDIQTTFRPTNPDRHTFFVELWKLPIEWVFISLIPGAIVTVLFYFDHEISSIICTVKRYGIQKPGGFSWDIFLLGTTTIMCGILGIPPANGLLPQAPLHSESLLHYVADTETGGREAEGDGAESAARVIPRTYEQRYSHFIQASLILVFVSPPLQRLLGLTQTSVLAGLFMFMGYQSLSVNPILPRVANLLTPPSDLPQLPHSVSWMGVHGYTITQIVMTGIVFGVTLTVAAPAFPLVIIALVPVRLTVMNRIWARETLLMVDGWACREGKPEDGGETPHQDTVLSVDEEKGTR</sequence>
<dbReference type="Proteomes" id="UP000029964">
    <property type="component" value="Unassembled WGS sequence"/>
</dbReference>
<dbReference type="GO" id="GO:0005886">
    <property type="term" value="C:plasma membrane"/>
    <property type="evidence" value="ECO:0007669"/>
    <property type="project" value="TreeGrafter"/>
</dbReference>
<feature type="domain" description="Bicarbonate transporter-like transmembrane" evidence="7">
    <location>
        <begin position="236"/>
        <end position="568"/>
    </location>
</feature>
<feature type="transmembrane region" description="Helical" evidence="6">
    <location>
        <begin position="93"/>
        <end position="116"/>
    </location>
</feature>
<feature type="transmembrane region" description="Helical" evidence="6">
    <location>
        <begin position="128"/>
        <end position="153"/>
    </location>
</feature>
<dbReference type="PANTHER" id="PTHR11453:SF82">
    <property type="entry name" value="BORON TRANSPORTER 1"/>
    <property type="match status" value="1"/>
</dbReference>
<comment type="caution">
    <text evidence="8">The sequence shown here is derived from an EMBL/GenBank/DDBJ whole genome shotgun (WGS) entry which is preliminary data.</text>
</comment>
<feature type="compositionally biased region" description="Basic and acidic residues" evidence="5">
    <location>
        <begin position="28"/>
        <end position="44"/>
    </location>
</feature>
<evidence type="ECO:0000256" key="4">
    <source>
        <dbReference type="ARBA" id="ARBA00023136"/>
    </source>
</evidence>
<evidence type="ECO:0000259" key="7">
    <source>
        <dbReference type="Pfam" id="PF00955"/>
    </source>
</evidence>
<dbReference type="OrthoDB" id="1735926at2759"/>
<dbReference type="InterPro" id="IPR011531">
    <property type="entry name" value="HCO3_transpt-like_TM_dom"/>
</dbReference>
<dbReference type="GO" id="GO:0050801">
    <property type="term" value="P:monoatomic ion homeostasis"/>
    <property type="evidence" value="ECO:0007669"/>
    <property type="project" value="TreeGrafter"/>
</dbReference>
<dbReference type="GO" id="GO:0080139">
    <property type="term" value="F:borate efflux transmembrane transporter activity"/>
    <property type="evidence" value="ECO:0007669"/>
    <property type="project" value="TreeGrafter"/>
</dbReference>
<evidence type="ECO:0000256" key="1">
    <source>
        <dbReference type="ARBA" id="ARBA00004141"/>
    </source>
</evidence>
<feature type="transmembrane region" description="Helical" evidence="6">
    <location>
        <begin position="272"/>
        <end position="292"/>
    </location>
</feature>
<feature type="transmembrane region" description="Helical" evidence="6">
    <location>
        <begin position="239"/>
        <end position="260"/>
    </location>
</feature>
<feature type="transmembrane region" description="Helical" evidence="6">
    <location>
        <begin position="522"/>
        <end position="548"/>
    </location>
</feature>
<dbReference type="GO" id="GO:0005452">
    <property type="term" value="F:solute:inorganic anion antiporter activity"/>
    <property type="evidence" value="ECO:0007669"/>
    <property type="project" value="InterPro"/>
</dbReference>
<dbReference type="GO" id="GO:0006820">
    <property type="term" value="P:monoatomic anion transport"/>
    <property type="evidence" value="ECO:0007669"/>
    <property type="project" value="InterPro"/>
</dbReference>
<comment type="subcellular location">
    <subcellularLocation>
        <location evidence="1">Membrane</location>
        <topology evidence="1">Multi-pass membrane protein</topology>
    </subcellularLocation>
</comment>
<feature type="transmembrane region" description="Helical" evidence="6">
    <location>
        <begin position="371"/>
        <end position="391"/>
    </location>
</feature>
<evidence type="ECO:0000313" key="9">
    <source>
        <dbReference type="Proteomes" id="UP000029964"/>
    </source>
</evidence>
<keyword evidence="9" id="KW-1185">Reference proteome</keyword>
<feature type="region of interest" description="Disordered" evidence="5">
    <location>
        <begin position="1"/>
        <end position="46"/>
    </location>
</feature>
<dbReference type="GO" id="GO:0000324">
    <property type="term" value="C:fungal-type vacuole"/>
    <property type="evidence" value="ECO:0007669"/>
    <property type="project" value="TreeGrafter"/>
</dbReference>
<keyword evidence="3 6" id="KW-1133">Transmembrane helix</keyword>
<evidence type="ECO:0000313" key="8">
    <source>
        <dbReference type="EMBL" id="KFH46954.1"/>
    </source>
</evidence>